<keyword evidence="5" id="KW-0560">Oxidoreductase</keyword>
<dbReference type="InterPro" id="IPR044862">
    <property type="entry name" value="Pro_4_hyd_alph_FE2OG_OXY"/>
</dbReference>
<evidence type="ECO:0000256" key="6">
    <source>
        <dbReference type="ARBA" id="ARBA00023004"/>
    </source>
</evidence>
<name>A0A1Y6D9I0_9GAMM</name>
<feature type="region of interest" description="Disordered" evidence="7">
    <location>
        <begin position="67"/>
        <end position="88"/>
    </location>
</feature>
<keyword evidence="10" id="KW-1185">Reference proteome</keyword>
<evidence type="ECO:0000259" key="8">
    <source>
        <dbReference type="PROSITE" id="PS51471"/>
    </source>
</evidence>
<keyword evidence="3" id="KW-0847">Vitamin C</keyword>
<reference evidence="9 10" key="1">
    <citation type="submission" date="2016-12" db="EMBL/GenBank/DDBJ databases">
        <authorList>
            <person name="Song W.-J."/>
            <person name="Kurnit D.M."/>
        </authorList>
    </citation>
    <scope>NUCLEOTIDE SEQUENCE [LARGE SCALE GENOMIC DNA]</scope>
    <source>
        <strain evidence="9 10">175</strain>
    </source>
</reference>
<dbReference type="Pfam" id="PF13640">
    <property type="entry name" value="2OG-FeII_Oxy_3"/>
    <property type="match status" value="1"/>
</dbReference>
<keyword evidence="2" id="KW-0479">Metal-binding</keyword>
<evidence type="ECO:0000256" key="4">
    <source>
        <dbReference type="ARBA" id="ARBA00022964"/>
    </source>
</evidence>
<sequence>MGNENALMGQISVELPSISLKGIPDPWLDWIATNLARGCAAAELTAILVANGFESRLSARVVAELGRRPQADGPAPPPPAPVHSGVQANQARLSDRSVRVLARMERPQLLLLGGFLDPEECAELIALSAAKLARSTVVDPVTGGEDVVAGRSSSGTYFQVAENALVAVLDRRIAEFTGIPQNHGEGVQILHYGLGGEYRPHYDYFPESDPGSAAHLARGGQRVATLIIYLNAVEAGGETLFPNAGDFRAIPQTGQAVYFRNCDTGGRPDPASLHGGAPVLAGEKWIAVKWLRERPYVG</sequence>
<protein>
    <submittedName>
        <fullName evidence="9">Prolyl 4-hydroxylase</fullName>
    </submittedName>
</protein>
<dbReference type="Gene3D" id="2.60.120.620">
    <property type="entry name" value="q2cbj1_9rhob like domain"/>
    <property type="match status" value="1"/>
</dbReference>
<dbReference type="SMART" id="SM00702">
    <property type="entry name" value="P4Hc"/>
    <property type="match status" value="1"/>
</dbReference>
<feature type="domain" description="Fe2OG dioxygenase" evidence="8">
    <location>
        <begin position="183"/>
        <end position="293"/>
    </location>
</feature>
<accession>A0A1Y6D9I0</accession>
<dbReference type="Proteomes" id="UP000192923">
    <property type="component" value="Unassembled WGS sequence"/>
</dbReference>
<dbReference type="AlphaFoldDB" id="A0A1Y6D9I0"/>
<evidence type="ECO:0000256" key="2">
    <source>
        <dbReference type="ARBA" id="ARBA00022723"/>
    </source>
</evidence>
<dbReference type="PROSITE" id="PS51471">
    <property type="entry name" value="FE2OG_OXY"/>
    <property type="match status" value="1"/>
</dbReference>
<proteinExistence type="predicted"/>
<dbReference type="InterPro" id="IPR006620">
    <property type="entry name" value="Pro_4_hyd_alph"/>
</dbReference>
<dbReference type="InterPro" id="IPR045054">
    <property type="entry name" value="P4HA-like"/>
</dbReference>
<dbReference type="EMBL" id="FXAM01000002">
    <property type="protein sequence ID" value="SMF97353.1"/>
    <property type="molecule type" value="Genomic_DNA"/>
</dbReference>
<dbReference type="InterPro" id="IPR005123">
    <property type="entry name" value="Oxoglu/Fe-dep_dioxygenase_dom"/>
</dbReference>
<gene>
    <name evidence="9" type="ORF">SAMN02949497_0376</name>
</gene>
<dbReference type="PANTHER" id="PTHR10869">
    <property type="entry name" value="PROLYL 4-HYDROXYLASE ALPHA SUBUNIT"/>
    <property type="match status" value="1"/>
</dbReference>
<evidence type="ECO:0000256" key="1">
    <source>
        <dbReference type="ARBA" id="ARBA00001961"/>
    </source>
</evidence>
<dbReference type="GO" id="GO:0004656">
    <property type="term" value="F:procollagen-proline 4-dioxygenase activity"/>
    <property type="evidence" value="ECO:0007669"/>
    <property type="project" value="TreeGrafter"/>
</dbReference>
<evidence type="ECO:0000256" key="7">
    <source>
        <dbReference type="SAM" id="MobiDB-lite"/>
    </source>
</evidence>
<dbReference type="PANTHER" id="PTHR10869:SF246">
    <property type="entry name" value="TRANSMEMBRANE PROLYL 4-HYDROXYLASE"/>
    <property type="match status" value="1"/>
</dbReference>
<organism evidence="9 10">
    <name type="scientific">Methylomagnum ishizawai</name>
    <dbReference type="NCBI Taxonomy" id="1760988"/>
    <lineage>
        <taxon>Bacteria</taxon>
        <taxon>Pseudomonadati</taxon>
        <taxon>Pseudomonadota</taxon>
        <taxon>Gammaproteobacteria</taxon>
        <taxon>Methylococcales</taxon>
        <taxon>Methylococcaceae</taxon>
        <taxon>Methylomagnum</taxon>
    </lineage>
</organism>
<dbReference type="GO" id="GO:0005506">
    <property type="term" value="F:iron ion binding"/>
    <property type="evidence" value="ECO:0007669"/>
    <property type="project" value="InterPro"/>
</dbReference>
<keyword evidence="4" id="KW-0223">Dioxygenase</keyword>
<evidence type="ECO:0000256" key="5">
    <source>
        <dbReference type="ARBA" id="ARBA00023002"/>
    </source>
</evidence>
<evidence type="ECO:0000256" key="3">
    <source>
        <dbReference type="ARBA" id="ARBA00022896"/>
    </source>
</evidence>
<evidence type="ECO:0000313" key="9">
    <source>
        <dbReference type="EMBL" id="SMF97353.1"/>
    </source>
</evidence>
<dbReference type="STRING" id="1760988.SAMN02949497_0376"/>
<dbReference type="GO" id="GO:0031418">
    <property type="term" value="F:L-ascorbic acid binding"/>
    <property type="evidence" value="ECO:0007669"/>
    <property type="project" value="UniProtKB-KW"/>
</dbReference>
<evidence type="ECO:0000313" key="10">
    <source>
        <dbReference type="Proteomes" id="UP000192923"/>
    </source>
</evidence>
<keyword evidence="6" id="KW-0408">Iron</keyword>
<comment type="cofactor">
    <cofactor evidence="1">
        <name>L-ascorbate</name>
        <dbReference type="ChEBI" id="CHEBI:38290"/>
    </cofactor>
</comment>